<dbReference type="Pfam" id="PF00076">
    <property type="entry name" value="RRM_1"/>
    <property type="match status" value="1"/>
</dbReference>
<dbReference type="AlphaFoldDB" id="A0A565B978"/>
<evidence type="ECO:0000313" key="7">
    <source>
        <dbReference type="EMBL" id="VVA97365.1"/>
    </source>
</evidence>
<evidence type="ECO:0000256" key="1">
    <source>
        <dbReference type="ARBA" id="ARBA00022664"/>
    </source>
</evidence>
<dbReference type="SUPFAM" id="SSF54928">
    <property type="entry name" value="RNA-binding domain, RBD"/>
    <property type="match status" value="1"/>
</dbReference>
<proteinExistence type="predicted"/>
<feature type="region of interest" description="Disordered" evidence="5">
    <location>
        <begin position="1"/>
        <end position="34"/>
    </location>
</feature>
<dbReference type="GO" id="GO:0005681">
    <property type="term" value="C:spliceosomal complex"/>
    <property type="evidence" value="ECO:0007669"/>
    <property type="project" value="UniProtKB-KW"/>
</dbReference>
<dbReference type="GO" id="GO:0003723">
    <property type="term" value="F:RNA binding"/>
    <property type="evidence" value="ECO:0007669"/>
    <property type="project" value="UniProtKB-UniRule"/>
</dbReference>
<protein>
    <recommendedName>
        <fullName evidence="6">RRM domain-containing protein</fullName>
    </recommendedName>
</protein>
<keyword evidence="1" id="KW-0507">mRNA processing</keyword>
<keyword evidence="8" id="KW-1185">Reference proteome</keyword>
<organism evidence="7 8">
    <name type="scientific">Arabis nemorensis</name>
    <dbReference type="NCBI Taxonomy" id="586526"/>
    <lineage>
        <taxon>Eukaryota</taxon>
        <taxon>Viridiplantae</taxon>
        <taxon>Streptophyta</taxon>
        <taxon>Embryophyta</taxon>
        <taxon>Tracheophyta</taxon>
        <taxon>Spermatophyta</taxon>
        <taxon>Magnoliopsida</taxon>
        <taxon>eudicotyledons</taxon>
        <taxon>Gunneridae</taxon>
        <taxon>Pentapetalae</taxon>
        <taxon>rosids</taxon>
        <taxon>malvids</taxon>
        <taxon>Brassicales</taxon>
        <taxon>Brassicaceae</taxon>
        <taxon>Arabideae</taxon>
        <taxon>Arabis</taxon>
    </lineage>
</organism>
<comment type="caution">
    <text evidence="7">The sequence shown here is derived from an EMBL/GenBank/DDBJ whole genome shotgun (WGS) entry which is preliminary data.</text>
</comment>
<feature type="domain" description="RRM" evidence="6">
    <location>
        <begin position="37"/>
        <end position="115"/>
    </location>
</feature>
<evidence type="ECO:0000313" key="8">
    <source>
        <dbReference type="Proteomes" id="UP000489600"/>
    </source>
</evidence>
<name>A0A565B978_9BRAS</name>
<evidence type="ECO:0000256" key="2">
    <source>
        <dbReference type="ARBA" id="ARBA00022728"/>
    </source>
</evidence>
<feature type="compositionally biased region" description="Basic and acidic residues" evidence="5">
    <location>
        <begin position="203"/>
        <end position="215"/>
    </location>
</feature>
<dbReference type="PANTHER" id="PTHR23147">
    <property type="entry name" value="SERINE/ARGININE RICH SPLICING FACTOR"/>
    <property type="match status" value="1"/>
</dbReference>
<dbReference type="InterPro" id="IPR050907">
    <property type="entry name" value="SRSF"/>
</dbReference>
<dbReference type="Gene3D" id="3.30.70.330">
    <property type="match status" value="1"/>
</dbReference>
<evidence type="ECO:0000256" key="4">
    <source>
        <dbReference type="PROSITE-ProRule" id="PRU00176"/>
    </source>
</evidence>
<dbReference type="InterPro" id="IPR035979">
    <property type="entry name" value="RBD_domain_sf"/>
</dbReference>
<keyword evidence="3" id="KW-0508">mRNA splicing</keyword>
<dbReference type="OrthoDB" id="439808at2759"/>
<keyword evidence="4" id="KW-0694">RNA-binding</keyword>
<feature type="region of interest" description="Disordered" evidence="5">
    <location>
        <begin position="187"/>
        <end position="215"/>
    </location>
</feature>
<gene>
    <name evidence="7" type="ORF">ANE_LOCUS7810</name>
</gene>
<dbReference type="InterPro" id="IPR000504">
    <property type="entry name" value="RRM_dom"/>
</dbReference>
<evidence type="ECO:0000256" key="5">
    <source>
        <dbReference type="SAM" id="MobiDB-lite"/>
    </source>
</evidence>
<evidence type="ECO:0000256" key="3">
    <source>
        <dbReference type="ARBA" id="ARBA00023187"/>
    </source>
</evidence>
<dbReference type="Proteomes" id="UP000489600">
    <property type="component" value="Unassembled WGS sequence"/>
</dbReference>
<dbReference type="SMART" id="SM00360">
    <property type="entry name" value="RRM"/>
    <property type="match status" value="1"/>
</dbReference>
<evidence type="ECO:0000259" key="6">
    <source>
        <dbReference type="PROSITE" id="PS50102"/>
    </source>
</evidence>
<dbReference type="GO" id="GO:0006397">
    <property type="term" value="P:mRNA processing"/>
    <property type="evidence" value="ECO:0007669"/>
    <property type="project" value="UniProtKB-KW"/>
</dbReference>
<sequence length="215" mass="24975">MGRSYSYSPSPPRSYGRRYRSPSPVGYYRGRSRDSPTSLLVRNLRRDCRQEDLRRPFGRFGRLKDVYIPRNYYTGEPRGFGFVQYYDPDDAADAKYHLDGYVLLGREITVVFAEENRKKPSEMRERERSRLSLNLTWAEHLQDLHMVVTLGLLAIRVHQTTEEAICVRRTTEEAIRVHHMMKDAIQVQGHTHQGQAQGPGMNREAESRVPDTEGC</sequence>
<dbReference type="InterPro" id="IPR012677">
    <property type="entry name" value="Nucleotide-bd_a/b_plait_sf"/>
</dbReference>
<dbReference type="EMBL" id="CABITT030000003">
    <property type="protein sequence ID" value="VVA97365.1"/>
    <property type="molecule type" value="Genomic_DNA"/>
</dbReference>
<accession>A0A565B978</accession>
<reference evidence="7" key="1">
    <citation type="submission" date="2019-07" db="EMBL/GenBank/DDBJ databases">
        <authorList>
            <person name="Dittberner H."/>
        </authorList>
    </citation>
    <scope>NUCLEOTIDE SEQUENCE [LARGE SCALE GENOMIC DNA]</scope>
</reference>
<dbReference type="PROSITE" id="PS50102">
    <property type="entry name" value="RRM"/>
    <property type="match status" value="1"/>
</dbReference>
<keyword evidence="2" id="KW-0747">Spliceosome</keyword>
<dbReference type="GO" id="GO:0008380">
    <property type="term" value="P:RNA splicing"/>
    <property type="evidence" value="ECO:0007669"/>
    <property type="project" value="UniProtKB-KW"/>
</dbReference>